<evidence type="ECO:0000313" key="3">
    <source>
        <dbReference type="Proteomes" id="UP001220964"/>
    </source>
</evidence>
<dbReference type="EMBL" id="JARGYC010000042">
    <property type="protein sequence ID" value="MDF0602136.1"/>
    <property type="molecule type" value="Genomic_DNA"/>
</dbReference>
<accession>A0AAE3NTI0</accession>
<comment type="caution">
    <text evidence="2">The sequence shown here is derived from an EMBL/GenBank/DDBJ whole genome shotgun (WGS) entry which is preliminary data.</text>
</comment>
<keyword evidence="3" id="KW-1185">Reference proteome</keyword>
<reference evidence="2" key="1">
    <citation type="submission" date="2023-03" db="EMBL/GenBank/DDBJ databases">
        <title>Multiphase analysis and comparison of six strains from genera Psychromarinibacter, Lutimaribacter, and Maritimibacter, including a novel species: Psychromarinibacter sediminicola sp. nov.</title>
        <authorList>
            <person name="Wang Y.-H."/>
            <person name="Ye M.-Q."/>
            <person name="Du Z.-J."/>
        </authorList>
    </citation>
    <scope>NUCLEOTIDE SEQUENCE</scope>
    <source>
        <strain evidence="2">C21-152</strain>
    </source>
</reference>
<dbReference type="AlphaFoldDB" id="A0AAE3NTI0"/>
<protein>
    <submittedName>
        <fullName evidence="2">Uncharacterized protein</fullName>
    </submittedName>
</protein>
<sequence length="180" mass="19720">MELAELSERRSNGQERITPLGYRTARRALPRVLAALPETDHRRIAAELVGNSVERIGAVKGASLEGTDSKGGQSDGGATTRSKHAARLHLVEAVANGWTVDTATGRIRRGPERVVFEVQRRIGERQEINAFPLLLAVCVHGRDLQDILRAHGWSVQSKYTRALGQNVLDMLDRVSVRLGG</sequence>
<feature type="compositionally biased region" description="Polar residues" evidence="1">
    <location>
        <begin position="70"/>
        <end position="80"/>
    </location>
</feature>
<organism evidence="2 3">
    <name type="scientific">Psychromarinibacter sediminicola</name>
    <dbReference type="NCBI Taxonomy" id="3033385"/>
    <lineage>
        <taxon>Bacteria</taxon>
        <taxon>Pseudomonadati</taxon>
        <taxon>Pseudomonadota</taxon>
        <taxon>Alphaproteobacteria</taxon>
        <taxon>Rhodobacterales</taxon>
        <taxon>Paracoccaceae</taxon>
        <taxon>Psychromarinibacter</taxon>
    </lineage>
</organism>
<name>A0AAE3NTI0_9RHOB</name>
<feature type="region of interest" description="Disordered" evidence="1">
    <location>
        <begin position="63"/>
        <end position="83"/>
    </location>
</feature>
<proteinExistence type="predicted"/>
<gene>
    <name evidence="2" type="ORF">P1J78_15460</name>
</gene>
<evidence type="ECO:0000313" key="2">
    <source>
        <dbReference type="EMBL" id="MDF0602136.1"/>
    </source>
</evidence>
<dbReference type="RefSeq" id="WP_275568272.1">
    <property type="nucleotide sequence ID" value="NZ_JARGYC010000042.1"/>
</dbReference>
<dbReference type="Proteomes" id="UP001220964">
    <property type="component" value="Unassembled WGS sequence"/>
</dbReference>
<evidence type="ECO:0000256" key="1">
    <source>
        <dbReference type="SAM" id="MobiDB-lite"/>
    </source>
</evidence>